<name>A0AAD7E165_MYCRO</name>
<dbReference type="AlphaFoldDB" id="A0AAD7E165"/>
<reference evidence="1" key="1">
    <citation type="submission" date="2023-03" db="EMBL/GenBank/DDBJ databases">
        <title>Massive genome expansion in bonnet fungi (Mycena s.s.) driven by repeated elements and novel gene families across ecological guilds.</title>
        <authorList>
            <consortium name="Lawrence Berkeley National Laboratory"/>
            <person name="Harder C.B."/>
            <person name="Miyauchi S."/>
            <person name="Viragh M."/>
            <person name="Kuo A."/>
            <person name="Thoen E."/>
            <person name="Andreopoulos B."/>
            <person name="Lu D."/>
            <person name="Skrede I."/>
            <person name="Drula E."/>
            <person name="Henrissat B."/>
            <person name="Morin E."/>
            <person name="Kohler A."/>
            <person name="Barry K."/>
            <person name="LaButti K."/>
            <person name="Morin E."/>
            <person name="Salamov A."/>
            <person name="Lipzen A."/>
            <person name="Mereny Z."/>
            <person name="Hegedus B."/>
            <person name="Baldrian P."/>
            <person name="Stursova M."/>
            <person name="Weitz H."/>
            <person name="Taylor A."/>
            <person name="Grigoriev I.V."/>
            <person name="Nagy L.G."/>
            <person name="Martin F."/>
            <person name="Kauserud H."/>
        </authorList>
    </citation>
    <scope>NUCLEOTIDE SEQUENCE</scope>
    <source>
        <strain evidence="1">CBHHK067</strain>
    </source>
</reference>
<dbReference type="Proteomes" id="UP001221757">
    <property type="component" value="Unassembled WGS sequence"/>
</dbReference>
<keyword evidence="2" id="KW-1185">Reference proteome</keyword>
<accession>A0AAD7E165</accession>
<protein>
    <submittedName>
        <fullName evidence="1">Uncharacterized protein</fullName>
    </submittedName>
</protein>
<evidence type="ECO:0000313" key="1">
    <source>
        <dbReference type="EMBL" id="KAJ7703552.1"/>
    </source>
</evidence>
<evidence type="ECO:0000313" key="2">
    <source>
        <dbReference type="Proteomes" id="UP001221757"/>
    </source>
</evidence>
<proteinExistence type="predicted"/>
<dbReference type="EMBL" id="JARKIE010000012">
    <property type="protein sequence ID" value="KAJ7703552.1"/>
    <property type="molecule type" value="Genomic_DNA"/>
</dbReference>
<sequence length="313" mass="34996">MRCVQFVAKINPKRVPIYTEVLLQVYFSMIANLVQDARFDNNLTNRHRNDSAPGALRIRSSQRSRGGFRSRNPILILTPNNVQVLVLAADRTPAPSPRTRRQGYRKEFDALRSKRASESHRTDFRAAFAGLVLGLTGSAYASTRWTRWIFGGEMRVDLRWGDGRRETLLTGLNTGNSRSFEVALLSPPTAPQGLASPISCNFDPDSRRLLTIQPVISARTLPSLASFPLEIILPKISGAPPPILSHLLTILHEQLSAPLKMEHTQVYNGEPSSNRFELANQKLGYLAVAGHARLRQWVLAEKRLPDGSPMKWT</sequence>
<comment type="caution">
    <text evidence="1">The sequence shown here is derived from an EMBL/GenBank/DDBJ whole genome shotgun (WGS) entry which is preliminary data.</text>
</comment>
<gene>
    <name evidence="1" type="ORF">B0H17DRAFT_1127182</name>
</gene>
<organism evidence="1 2">
    <name type="scientific">Mycena rosella</name>
    <name type="common">Pink bonnet</name>
    <name type="synonym">Agaricus rosellus</name>
    <dbReference type="NCBI Taxonomy" id="1033263"/>
    <lineage>
        <taxon>Eukaryota</taxon>
        <taxon>Fungi</taxon>
        <taxon>Dikarya</taxon>
        <taxon>Basidiomycota</taxon>
        <taxon>Agaricomycotina</taxon>
        <taxon>Agaricomycetes</taxon>
        <taxon>Agaricomycetidae</taxon>
        <taxon>Agaricales</taxon>
        <taxon>Marasmiineae</taxon>
        <taxon>Mycenaceae</taxon>
        <taxon>Mycena</taxon>
    </lineage>
</organism>